<dbReference type="AlphaFoldDB" id="A0A803TIH2"/>
<protein>
    <recommendedName>
        <fullName evidence="3">Vitelline membrane outer layer 1 homolog</fullName>
    </recommendedName>
</protein>
<evidence type="ECO:0000313" key="1">
    <source>
        <dbReference type="Ensembl" id="ENSACAP00000035012.1"/>
    </source>
</evidence>
<dbReference type="Gene3D" id="2.100.10.20">
    <property type="entry name" value="Vitelline membrane outer layer protein I (VOMI)"/>
    <property type="match status" value="1"/>
</dbReference>
<name>A0A803TIH2_ANOCA</name>
<dbReference type="GeneTree" id="ENSGT00390000009313"/>
<dbReference type="PANTHER" id="PTHR18841">
    <property type="entry name" value="VITELLINE MEMBRANE OUTER LAYER PROTEIN I-RELATED"/>
    <property type="match status" value="1"/>
</dbReference>
<dbReference type="InterPro" id="IPR036706">
    <property type="entry name" value="VOMI_sf"/>
</dbReference>
<proteinExistence type="predicted"/>
<reference evidence="1 2" key="1">
    <citation type="submission" date="2009-12" db="EMBL/GenBank/DDBJ databases">
        <title>The Genome Sequence of Anolis carolinensis (Green Anole Lizard).</title>
        <authorList>
            <consortium name="The Genome Sequencing Platform"/>
            <person name="Di Palma F."/>
            <person name="Alfoldi J."/>
            <person name="Heiman D."/>
            <person name="Young S."/>
            <person name="Grabherr M."/>
            <person name="Johnson J."/>
            <person name="Lander E.S."/>
            <person name="Lindblad-Toh K."/>
        </authorList>
    </citation>
    <scope>NUCLEOTIDE SEQUENCE [LARGE SCALE GENOMIC DNA]</scope>
    <source>
        <strain evidence="1 2">JBL SC #1</strain>
    </source>
</reference>
<dbReference type="Pfam" id="PF03762">
    <property type="entry name" value="VOMI"/>
    <property type="match status" value="1"/>
</dbReference>
<dbReference type="Proteomes" id="UP000001646">
    <property type="component" value="Chromosome 3"/>
</dbReference>
<reference evidence="1" key="3">
    <citation type="submission" date="2025-09" db="UniProtKB">
        <authorList>
            <consortium name="Ensembl"/>
        </authorList>
    </citation>
    <scope>IDENTIFICATION</scope>
</reference>
<reference evidence="1" key="2">
    <citation type="submission" date="2025-08" db="UniProtKB">
        <authorList>
            <consortium name="Ensembl"/>
        </authorList>
    </citation>
    <scope>IDENTIFICATION</scope>
</reference>
<accession>A0A803TIH2</accession>
<evidence type="ECO:0000313" key="2">
    <source>
        <dbReference type="Proteomes" id="UP000001646"/>
    </source>
</evidence>
<organism evidence="1 2">
    <name type="scientific">Anolis carolinensis</name>
    <name type="common">Green anole</name>
    <name type="synonym">American chameleon</name>
    <dbReference type="NCBI Taxonomy" id="28377"/>
    <lineage>
        <taxon>Eukaryota</taxon>
        <taxon>Metazoa</taxon>
        <taxon>Chordata</taxon>
        <taxon>Craniata</taxon>
        <taxon>Vertebrata</taxon>
        <taxon>Euteleostomi</taxon>
        <taxon>Lepidosauria</taxon>
        <taxon>Squamata</taxon>
        <taxon>Bifurcata</taxon>
        <taxon>Unidentata</taxon>
        <taxon>Episquamata</taxon>
        <taxon>Toxicofera</taxon>
        <taxon>Iguania</taxon>
        <taxon>Dactyloidae</taxon>
        <taxon>Anolis</taxon>
    </lineage>
</organism>
<keyword evidence="2" id="KW-1185">Reference proteome</keyword>
<dbReference type="InParanoid" id="A0A803TIH2"/>
<dbReference type="PANTHER" id="PTHR18841:SF2">
    <property type="entry name" value="VITELLINE MEMBRANE OUTER LAYER PROTEIN 1 HOMOLOG"/>
    <property type="match status" value="1"/>
</dbReference>
<sequence>MKIIETSRVVTNVILTVPNGAKWGDWGEIQFCTSGHANGFAIKVQEPQGILKDDTSLNGIRLYCESGETIESAVGPFGEWSNSINCSKGYLNSFSLNVEKPQGPLDDSAANNIKFKCQDGEELKGDSYEWGTFGPWSLSCKTGAICGIQTRVEPTNRGFFTDDTGLNDVQFYCCD</sequence>
<evidence type="ECO:0008006" key="3">
    <source>
        <dbReference type="Google" id="ProtNLM"/>
    </source>
</evidence>
<dbReference type="Ensembl" id="ENSACAT00000047593.1">
    <property type="protein sequence ID" value="ENSACAP00000035012.1"/>
    <property type="gene ID" value="ENSACAG00000035285.1"/>
</dbReference>
<dbReference type="SUPFAM" id="SSF51092">
    <property type="entry name" value="Vitelline membrane outer protein-I (VMO-I)"/>
    <property type="match status" value="1"/>
</dbReference>
<dbReference type="InterPro" id="IPR005515">
    <property type="entry name" value="VOMI"/>
</dbReference>
<dbReference type="GO" id="GO:0005615">
    <property type="term" value="C:extracellular space"/>
    <property type="evidence" value="ECO:0000318"/>
    <property type="project" value="GO_Central"/>
</dbReference>